<organism evidence="1 2">
    <name type="scientific">Apiospora saccharicola</name>
    <dbReference type="NCBI Taxonomy" id="335842"/>
    <lineage>
        <taxon>Eukaryota</taxon>
        <taxon>Fungi</taxon>
        <taxon>Dikarya</taxon>
        <taxon>Ascomycota</taxon>
        <taxon>Pezizomycotina</taxon>
        <taxon>Sordariomycetes</taxon>
        <taxon>Xylariomycetidae</taxon>
        <taxon>Amphisphaeriales</taxon>
        <taxon>Apiosporaceae</taxon>
        <taxon>Apiospora</taxon>
    </lineage>
</organism>
<evidence type="ECO:0000313" key="2">
    <source>
        <dbReference type="Proteomes" id="UP001446871"/>
    </source>
</evidence>
<name>A0ABR1VBL4_9PEZI</name>
<gene>
    <name evidence="1" type="ORF">PG996_007414</name>
</gene>
<comment type="caution">
    <text evidence="1">The sequence shown here is derived from an EMBL/GenBank/DDBJ whole genome shotgun (WGS) entry which is preliminary data.</text>
</comment>
<sequence>MTSATQNVPHPGPNEGFAEYLARNRASAPSLRGVKDPDFLAIGLGGTNMLAMLWTIASGRRAVGVELRGDPFLGIHWNIRVDLYHQLGLIDQMMLERYDEAILPKKLDGSLFSLADTFYSVATKARDVIADAIIDGLDAGHHLTGRILHIEFIDDRWKDAKPQRTITVTEPPPIPERPEPQMIRTDMQAILDGPSTWQAAANSIQLLLRRYLEKLEDIDSKSGVTPRVRLFTKHRVIQDDSGFPTSPCGRTQVRIEEVSEILEFNNKVVRIRTPGSEAIDIGTPELFSLSTGINCQDAERLGFRQHDVKVDHHDGQGPKVAQADYIAAQIEVLVHGRLRRRIASEFDERGNESWVRSIAVGHENDPEVCWLLVEVPEFETFCPVEKGILPRGTCPNSQAYFGRSGRRRR</sequence>
<protein>
    <submittedName>
        <fullName evidence="1">Efflux protein</fullName>
    </submittedName>
</protein>
<dbReference type="EMBL" id="JAQQWM010000004">
    <property type="protein sequence ID" value="KAK8068302.1"/>
    <property type="molecule type" value="Genomic_DNA"/>
</dbReference>
<proteinExistence type="predicted"/>
<reference evidence="1 2" key="1">
    <citation type="submission" date="2023-01" db="EMBL/GenBank/DDBJ databases">
        <title>Analysis of 21 Apiospora genomes using comparative genomics revels a genus with tremendous synthesis potential of carbohydrate active enzymes and secondary metabolites.</title>
        <authorList>
            <person name="Sorensen T."/>
        </authorList>
    </citation>
    <scope>NUCLEOTIDE SEQUENCE [LARGE SCALE GENOMIC DNA]</scope>
    <source>
        <strain evidence="1 2">CBS 83171</strain>
    </source>
</reference>
<evidence type="ECO:0000313" key="1">
    <source>
        <dbReference type="EMBL" id="KAK8068302.1"/>
    </source>
</evidence>
<accession>A0ABR1VBL4</accession>
<keyword evidence="2" id="KW-1185">Reference proteome</keyword>
<dbReference type="Proteomes" id="UP001446871">
    <property type="component" value="Unassembled WGS sequence"/>
</dbReference>